<name>A0A7G7WQZ1_9ORTH</name>
<dbReference type="GO" id="GO:0006120">
    <property type="term" value="P:mitochondrial electron transport, NADH to ubiquinone"/>
    <property type="evidence" value="ECO:0007669"/>
    <property type="project" value="InterPro"/>
</dbReference>
<dbReference type="GO" id="GO:0008137">
    <property type="term" value="F:NADH dehydrogenase (ubiquinone) activity"/>
    <property type="evidence" value="ECO:0007669"/>
    <property type="project" value="UniProtKB-EC"/>
</dbReference>
<dbReference type="InterPro" id="IPR001750">
    <property type="entry name" value="ND/Mrp_TM"/>
</dbReference>
<evidence type="ECO:0000256" key="4">
    <source>
        <dbReference type="ARBA" id="ARBA00012944"/>
    </source>
</evidence>
<evidence type="ECO:0000259" key="19">
    <source>
        <dbReference type="Pfam" id="PF00361"/>
    </source>
</evidence>
<organism evidence="20">
    <name type="scientific">Ergatettix serrifemora</name>
    <dbReference type="NCBI Taxonomy" id="2740434"/>
    <lineage>
        <taxon>Eukaryota</taxon>
        <taxon>Metazoa</taxon>
        <taxon>Ecdysozoa</taxon>
        <taxon>Arthropoda</taxon>
        <taxon>Hexapoda</taxon>
        <taxon>Insecta</taxon>
        <taxon>Pterygota</taxon>
        <taxon>Neoptera</taxon>
        <taxon>Polyneoptera</taxon>
        <taxon>Orthoptera</taxon>
        <taxon>Caelifera</taxon>
        <taxon>Acrididea</taxon>
        <taxon>Tetrigoidea</taxon>
        <taxon>Tetrigidae</taxon>
        <taxon>Tetriginae</taxon>
        <taxon>Ergatettix</taxon>
    </lineage>
</organism>
<dbReference type="GO" id="GO:0005743">
    <property type="term" value="C:mitochondrial inner membrane"/>
    <property type="evidence" value="ECO:0007669"/>
    <property type="project" value="UniProtKB-SubCell"/>
</dbReference>
<feature type="transmembrane region" description="Helical" evidence="18">
    <location>
        <begin position="190"/>
        <end position="214"/>
    </location>
</feature>
<sequence length="335" mass="39164">MKKEPTKILFLNILMMSTMISITSNSWLGVWVGLEINLMSFIPLISKKMNYNTSSIKYFITQTMASITLMMAFITLNAELFYDHKETINMMMAASILMKMGAAPLHFWFPEVMEMLNWENCMLMMTWQKLAPMITLSYIEMNNKFITMFIFMSAMIGAIMGLNQISLRMMMTYSSINHMGWMIASLQSSLMMWSWYFIIYSLLTTLLSMMFKSWNMNSINNLFFNKNNHKINKINLMISMMSLGGLPPFLGFLPKWMLIQDLMCKSMHLITFVLIMSSTVTLYFYMKMFLSAGLMSLKEMKWYPINFFSIKENNWALYVNMISSIGLMMSPLMLN</sequence>
<feature type="transmembrane region" description="Helical" evidence="18">
    <location>
        <begin position="58"/>
        <end position="76"/>
    </location>
</feature>
<dbReference type="InterPro" id="IPR050175">
    <property type="entry name" value="Complex_I_Subunit_2"/>
</dbReference>
<keyword evidence="10 18" id="KW-1278">Translocase</keyword>
<protein>
    <recommendedName>
        <fullName evidence="5 18">NADH-ubiquinone oxidoreductase chain 2</fullName>
        <ecNumber evidence="4 18">7.1.1.2</ecNumber>
    </recommendedName>
</protein>
<feature type="transmembrane region" description="Helical" evidence="18">
    <location>
        <begin position="234"/>
        <end position="257"/>
    </location>
</feature>
<dbReference type="EMBL" id="MN938923">
    <property type="protein sequence ID" value="QNH68968.1"/>
    <property type="molecule type" value="Genomic_DNA"/>
</dbReference>
<evidence type="ECO:0000256" key="11">
    <source>
        <dbReference type="ARBA" id="ARBA00022982"/>
    </source>
</evidence>
<keyword evidence="13 18" id="KW-0520">NAD</keyword>
<evidence type="ECO:0000256" key="2">
    <source>
        <dbReference type="ARBA" id="ARBA00004448"/>
    </source>
</evidence>
<evidence type="ECO:0000256" key="6">
    <source>
        <dbReference type="ARBA" id="ARBA00022448"/>
    </source>
</evidence>
<keyword evidence="16 18" id="KW-0472">Membrane</keyword>
<keyword evidence="9 18" id="KW-0999">Mitochondrion inner membrane</keyword>
<evidence type="ECO:0000256" key="9">
    <source>
        <dbReference type="ARBA" id="ARBA00022792"/>
    </source>
</evidence>
<dbReference type="AlphaFoldDB" id="A0A7G7WQZ1"/>
<keyword evidence="8 18" id="KW-0812">Transmembrane</keyword>
<reference evidence="20" key="1">
    <citation type="journal article" date="2020" name="Mitochondrial DNA Part B Resour">
        <title>Characterization of the complete mitochondrial genome of Ergatettix serrifemora (Orthoptera: Tetrigidae) from China and its phylogenetic analysis.</title>
        <authorList>
            <person name="Li X.-D."/>
            <person name="Ying X.-L."/>
            <person name="Deng W.-A."/>
            <person name="Zhang R.-J."/>
            <person name="Li R."/>
        </authorList>
    </citation>
    <scope>NUCLEOTIDE SEQUENCE</scope>
</reference>
<comment type="subcellular location">
    <subcellularLocation>
        <location evidence="2 18">Mitochondrion inner membrane</location>
        <topology evidence="2 18">Multi-pass membrane protein</topology>
    </subcellularLocation>
</comment>
<keyword evidence="15 18" id="KW-0496">Mitochondrion</keyword>
<evidence type="ECO:0000256" key="5">
    <source>
        <dbReference type="ARBA" id="ARBA00021008"/>
    </source>
</evidence>
<keyword evidence="7 18" id="KW-0679">Respiratory chain</keyword>
<dbReference type="PANTHER" id="PTHR46552">
    <property type="entry name" value="NADH-UBIQUINONE OXIDOREDUCTASE CHAIN 2"/>
    <property type="match status" value="1"/>
</dbReference>
<evidence type="ECO:0000256" key="10">
    <source>
        <dbReference type="ARBA" id="ARBA00022967"/>
    </source>
</evidence>
<feature type="transmembrane region" description="Helical" evidence="18">
    <location>
        <begin position="7"/>
        <end position="22"/>
    </location>
</feature>
<dbReference type="PANTHER" id="PTHR46552:SF1">
    <property type="entry name" value="NADH-UBIQUINONE OXIDOREDUCTASE CHAIN 2"/>
    <property type="match status" value="1"/>
</dbReference>
<geneLocation type="mitochondrion" evidence="20"/>
<keyword evidence="6" id="KW-0813">Transport</keyword>
<comment type="similarity">
    <text evidence="3 18">Belongs to the complex I subunit 2 family.</text>
</comment>
<dbReference type="InterPro" id="IPR003917">
    <property type="entry name" value="NADH_UbQ_OxRdtase_chain2"/>
</dbReference>
<evidence type="ECO:0000256" key="14">
    <source>
        <dbReference type="ARBA" id="ARBA00023075"/>
    </source>
</evidence>
<evidence type="ECO:0000313" key="20">
    <source>
        <dbReference type="EMBL" id="QNH68968.1"/>
    </source>
</evidence>
<feature type="transmembrane region" description="Helical" evidence="18">
    <location>
        <begin position="269"/>
        <end position="295"/>
    </location>
</feature>
<keyword evidence="11 18" id="KW-0249">Electron transport</keyword>
<dbReference type="PRINTS" id="PR01436">
    <property type="entry name" value="NADHDHGNASE2"/>
</dbReference>
<evidence type="ECO:0000256" key="3">
    <source>
        <dbReference type="ARBA" id="ARBA00007012"/>
    </source>
</evidence>
<gene>
    <name evidence="20" type="primary">ND2</name>
</gene>
<evidence type="ECO:0000256" key="17">
    <source>
        <dbReference type="ARBA" id="ARBA00049551"/>
    </source>
</evidence>
<comment type="catalytic activity">
    <reaction evidence="17 18">
        <text>a ubiquinone + NADH + 5 H(+)(in) = a ubiquinol + NAD(+) + 4 H(+)(out)</text>
        <dbReference type="Rhea" id="RHEA:29091"/>
        <dbReference type="Rhea" id="RHEA-COMP:9565"/>
        <dbReference type="Rhea" id="RHEA-COMP:9566"/>
        <dbReference type="ChEBI" id="CHEBI:15378"/>
        <dbReference type="ChEBI" id="CHEBI:16389"/>
        <dbReference type="ChEBI" id="CHEBI:17976"/>
        <dbReference type="ChEBI" id="CHEBI:57540"/>
        <dbReference type="ChEBI" id="CHEBI:57945"/>
        <dbReference type="EC" id="7.1.1.2"/>
    </reaction>
</comment>
<evidence type="ECO:0000256" key="18">
    <source>
        <dbReference type="RuleBase" id="RU003403"/>
    </source>
</evidence>
<comment type="function">
    <text evidence="1">Core subunit of the mitochondrial membrane respiratory chain NADH dehydrogenase (Complex I) that is believed to belong to the minimal assembly required for catalysis. Complex I functions in the transfer of electrons from NADH to the respiratory chain. The immediate electron acceptor for the enzyme is believed to be ubiquinone.</text>
</comment>
<keyword evidence="14 18" id="KW-0830">Ubiquinone</keyword>
<evidence type="ECO:0000256" key="1">
    <source>
        <dbReference type="ARBA" id="ARBA00003257"/>
    </source>
</evidence>
<feature type="transmembrane region" description="Helical" evidence="18">
    <location>
        <begin position="145"/>
        <end position="169"/>
    </location>
</feature>
<evidence type="ECO:0000256" key="12">
    <source>
        <dbReference type="ARBA" id="ARBA00022989"/>
    </source>
</evidence>
<evidence type="ECO:0000256" key="7">
    <source>
        <dbReference type="ARBA" id="ARBA00022660"/>
    </source>
</evidence>
<dbReference type="EC" id="7.1.1.2" evidence="4 18"/>
<proteinExistence type="inferred from homology"/>
<comment type="function">
    <text evidence="18">Core subunit of the mitochondrial membrane respiratory chain NADH dehydrogenase (Complex I) which catalyzes electron transfer from NADH through the respiratory chain, using ubiquinone as an electron acceptor. Essential for the catalytic activity and assembly of complex I.</text>
</comment>
<dbReference type="Pfam" id="PF00361">
    <property type="entry name" value="Proton_antipo_M"/>
    <property type="match status" value="1"/>
</dbReference>
<feature type="domain" description="NADH:quinone oxidoreductase/Mrp antiporter transmembrane" evidence="19">
    <location>
        <begin position="24"/>
        <end position="278"/>
    </location>
</feature>
<evidence type="ECO:0000256" key="13">
    <source>
        <dbReference type="ARBA" id="ARBA00023027"/>
    </source>
</evidence>
<keyword evidence="12 18" id="KW-1133">Transmembrane helix</keyword>
<evidence type="ECO:0000256" key="16">
    <source>
        <dbReference type="ARBA" id="ARBA00023136"/>
    </source>
</evidence>
<evidence type="ECO:0000256" key="15">
    <source>
        <dbReference type="ARBA" id="ARBA00023128"/>
    </source>
</evidence>
<feature type="transmembrane region" description="Helical" evidence="18">
    <location>
        <begin position="315"/>
        <end position="334"/>
    </location>
</feature>
<evidence type="ECO:0000256" key="8">
    <source>
        <dbReference type="ARBA" id="ARBA00022692"/>
    </source>
</evidence>
<accession>A0A7G7WQZ1</accession>